<evidence type="ECO:0000313" key="9">
    <source>
        <dbReference type="Proteomes" id="UP001497497"/>
    </source>
</evidence>
<evidence type="ECO:0000256" key="2">
    <source>
        <dbReference type="ARBA" id="ARBA00008970"/>
    </source>
</evidence>
<feature type="compositionally biased region" description="Basic residues" evidence="7">
    <location>
        <begin position="99"/>
        <end position="108"/>
    </location>
</feature>
<gene>
    <name evidence="8" type="ORF">GSLYS_00001209001</name>
</gene>
<dbReference type="GO" id="GO:0005739">
    <property type="term" value="C:mitochondrion"/>
    <property type="evidence" value="ECO:0007669"/>
    <property type="project" value="UniProtKB-SubCell"/>
</dbReference>
<keyword evidence="9" id="KW-1185">Reference proteome</keyword>
<dbReference type="GO" id="GO:1990904">
    <property type="term" value="C:ribonucleoprotein complex"/>
    <property type="evidence" value="ECO:0007669"/>
    <property type="project" value="UniProtKB-KW"/>
</dbReference>
<dbReference type="PANTHER" id="PTHR13362">
    <property type="entry name" value="MITOCHONDRIAL RIBOSOMAL PROTEIN S33"/>
    <property type="match status" value="1"/>
</dbReference>
<evidence type="ECO:0000256" key="1">
    <source>
        <dbReference type="ARBA" id="ARBA00004173"/>
    </source>
</evidence>
<dbReference type="InterPro" id="IPR013219">
    <property type="entry name" value="Ribosomal_mS33"/>
</dbReference>
<organism evidence="8 9">
    <name type="scientific">Lymnaea stagnalis</name>
    <name type="common">Great pond snail</name>
    <name type="synonym">Helix stagnalis</name>
    <dbReference type="NCBI Taxonomy" id="6523"/>
    <lineage>
        <taxon>Eukaryota</taxon>
        <taxon>Metazoa</taxon>
        <taxon>Spiralia</taxon>
        <taxon>Lophotrochozoa</taxon>
        <taxon>Mollusca</taxon>
        <taxon>Gastropoda</taxon>
        <taxon>Heterobranchia</taxon>
        <taxon>Euthyneura</taxon>
        <taxon>Panpulmonata</taxon>
        <taxon>Hygrophila</taxon>
        <taxon>Lymnaeoidea</taxon>
        <taxon>Lymnaeidae</taxon>
        <taxon>Lymnaea</taxon>
    </lineage>
</organism>
<evidence type="ECO:0000256" key="6">
    <source>
        <dbReference type="ARBA" id="ARBA00035132"/>
    </source>
</evidence>
<dbReference type="PANTHER" id="PTHR13362:SF2">
    <property type="entry name" value="SMALL RIBOSOMAL SUBUNIT PROTEIN MS33"/>
    <property type="match status" value="1"/>
</dbReference>
<dbReference type="Pfam" id="PF08293">
    <property type="entry name" value="MRP-S33"/>
    <property type="match status" value="1"/>
</dbReference>
<keyword evidence="4" id="KW-0496">Mitochondrion</keyword>
<protein>
    <recommendedName>
        <fullName evidence="6">Small ribosomal subunit protein mS33</fullName>
    </recommendedName>
</protein>
<evidence type="ECO:0000313" key="8">
    <source>
        <dbReference type="EMBL" id="CAL1527032.1"/>
    </source>
</evidence>
<name>A0AAV2H2M8_LYMST</name>
<dbReference type="EMBL" id="CAXITT010000011">
    <property type="protein sequence ID" value="CAL1527032.1"/>
    <property type="molecule type" value="Genomic_DNA"/>
</dbReference>
<feature type="region of interest" description="Disordered" evidence="7">
    <location>
        <begin position="87"/>
        <end position="108"/>
    </location>
</feature>
<accession>A0AAV2H2M8</accession>
<evidence type="ECO:0000256" key="7">
    <source>
        <dbReference type="SAM" id="MobiDB-lite"/>
    </source>
</evidence>
<dbReference type="Proteomes" id="UP001497497">
    <property type="component" value="Unassembled WGS sequence"/>
</dbReference>
<evidence type="ECO:0000256" key="4">
    <source>
        <dbReference type="ARBA" id="ARBA00023128"/>
    </source>
</evidence>
<dbReference type="GO" id="GO:0005840">
    <property type="term" value="C:ribosome"/>
    <property type="evidence" value="ECO:0007669"/>
    <property type="project" value="UniProtKB-KW"/>
</dbReference>
<proteinExistence type="inferred from homology"/>
<keyword evidence="3" id="KW-0689">Ribosomal protein</keyword>
<sequence length="108" mass="12705">MSEYARRLAFLSTRIFGEVMKGTTYRNEKIVKQMAAKPLHQDNFVVNYYPPYMKLDLTFKNLRQHGLFRDEHQDFIDEMNRQRTLRGKIKPKKGEGKRALKRKAAGAA</sequence>
<keyword evidence="5" id="KW-0687">Ribonucleoprotein</keyword>
<evidence type="ECO:0000256" key="5">
    <source>
        <dbReference type="ARBA" id="ARBA00023274"/>
    </source>
</evidence>
<comment type="subcellular location">
    <subcellularLocation>
        <location evidence="1">Mitochondrion</location>
    </subcellularLocation>
</comment>
<evidence type="ECO:0000256" key="3">
    <source>
        <dbReference type="ARBA" id="ARBA00022980"/>
    </source>
</evidence>
<dbReference type="AlphaFoldDB" id="A0AAV2H2M8"/>
<comment type="caution">
    <text evidence="8">The sequence shown here is derived from an EMBL/GenBank/DDBJ whole genome shotgun (WGS) entry which is preliminary data.</text>
</comment>
<reference evidence="8 9" key="1">
    <citation type="submission" date="2024-04" db="EMBL/GenBank/DDBJ databases">
        <authorList>
            <consortium name="Genoscope - CEA"/>
            <person name="William W."/>
        </authorList>
    </citation>
    <scope>NUCLEOTIDE SEQUENCE [LARGE SCALE GENOMIC DNA]</scope>
</reference>
<comment type="similarity">
    <text evidence="2">Belongs to the mitochondrion-specific ribosomal protein mS33 family.</text>
</comment>